<reference evidence="1" key="1">
    <citation type="submission" date="2023-10" db="EMBL/GenBank/DDBJ databases">
        <authorList>
            <person name="Chen Y."/>
            <person name="Shah S."/>
            <person name="Dougan E. K."/>
            <person name="Thang M."/>
            <person name="Chan C."/>
        </authorList>
    </citation>
    <scope>NUCLEOTIDE SEQUENCE [LARGE SCALE GENOMIC DNA]</scope>
</reference>
<protein>
    <submittedName>
        <fullName evidence="1">Uncharacterized protein</fullName>
    </submittedName>
</protein>
<evidence type="ECO:0000313" key="2">
    <source>
        <dbReference type="Proteomes" id="UP001189429"/>
    </source>
</evidence>
<gene>
    <name evidence="1" type="ORF">PCOR1329_LOCUS80889</name>
</gene>
<dbReference type="Proteomes" id="UP001189429">
    <property type="component" value="Unassembled WGS sequence"/>
</dbReference>
<dbReference type="EMBL" id="CAUYUJ010021503">
    <property type="protein sequence ID" value="CAK0905035.1"/>
    <property type="molecule type" value="Genomic_DNA"/>
</dbReference>
<comment type="caution">
    <text evidence="1">The sequence shown here is derived from an EMBL/GenBank/DDBJ whole genome shotgun (WGS) entry which is preliminary data.</text>
</comment>
<sequence>MLLIFLPEAGEMGPRSIAIWLFERACGNRASRSLEHCRFYSFGISAAGGYMDPITESIIAQGAGAKDRFLPLRLPPGLPPPVLRVGGPWAEPPASAATATTSLAWPHAPPPWPRFAGALADGARRPSAGASRAAECCAAAAGARPVGRPEAAAASLAARAGGAPAARGPPPGLFRSGVCAAAALRCPGAPAPEARAAALRGPAAGAGAPAPREGEGPWAWPCQEQQGKNLSSCLQIASAEDPSCLLVIPPRAWEALRAGAAGALLWLRARLAGDGRAEPPPETPR</sequence>
<evidence type="ECO:0000313" key="1">
    <source>
        <dbReference type="EMBL" id="CAK0905035.1"/>
    </source>
</evidence>
<name>A0ABN9Y1W0_9DINO</name>
<organism evidence="1 2">
    <name type="scientific">Prorocentrum cordatum</name>
    <dbReference type="NCBI Taxonomy" id="2364126"/>
    <lineage>
        <taxon>Eukaryota</taxon>
        <taxon>Sar</taxon>
        <taxon>Alveolata</taxon>
        <taxon>Dinophyceae</taxon>
        <taxon>Prorocentrales</taxon>
        <taxon>Prorocentraceae</taxon>
        <taxon>Prorocentrum</taxon>
    </lineage>
</organism>
<keyword evidence="2" id="KW-1185">Reference proteome</keyword>
<accession>A0ABN9Y1W0</accession>
<proteinExistence type="predicted"/>